<protein>
    <submittedName>
        <fullName evidence="1">Uncharacterized protein</fullName>
    </submittedName>
</protein>
<dbReference type="AlphaFoldDB" id="A0A6G1IRL2"/>
<organism evidence="1 2">
    <name type="scientific">Lentithecium fluviatile CBS 122367</name>
    <dbReference type="NCBI Taxonomy" id="1168545"/>
    <lineage>
        <taxon>Eukaryota</taxon>
        <taxon>Fungi</taxon>
        <taxon>Dikarya</taxon>
        <taxon>Ascomycota</taxon>
        <taxon>Pezizomycotina</taxon>
        <taxon>Dothideomycetes</taxon>
        <taxon>Pleosporomycetidae</taxon>
        <taxon>Pleosporales</taxon>
        <taxon>Massarineae</taxon>
        <taxon>Lentitheciaceae</taxon>
        <taxon>Lentithecium</taxon>
    </lineage>
</organism>
<proteinExistence type="predicted"/>
<keyword evidence="2" id="KW-1185">Reference proteome</keyword>
<evidence type="ECO:0000313" key="1">
    <source>
        <dbReference type="EMBL" id="KAF2680603.1"/>
    </source>
</evidence>
<dbReference type="EMBL" id="MU005595">
    <property type="protein sequence ID" value="KAF2680603.1"/>
    <property type="molecule type" value="Genomic_DNA"/>
</dbReference>
<dbReference type="Proteomes" id="UP000799291">
    <property type="component" value="Unassembled WGS sequence"/>
</dbReference>
<reference evidence="1" key="1">
    <citation type="journal article" date="2020" name="Stud. Mycol.">
        <title>101 Dothideomycetes genomes: a test case for predicting lifestyles and emergence of pathogens.</title>
        <authorList>
            <person name="Haridas S."/>
            <person name="Albert R."/>
            <person name="Binder M."/>
            <person name="Bloem J."/>
            <person name="Labutti K."/>
            <person name="Salamov A."/>
            <person name="Andreopoulos B."/>
            <person name="Baker S."/>
            <person name="Barry K."/>
            <person name="Bills G."/>
            <person name="Bluhm B."/>
            <person name="Cannon C."/>
            <person name="Castanera R."/>
            <person name="Culley D."/>
            <person name="Daum C."/>
            <person name="Ezra D."/>
            <person name="Gonzalez J."/>
            <person name="Henrissat B."/>
            <person name="Kuo A."/>
            <person name="Liang C."/>
            <person name="Lipzen A."/>
            <person name="Lutzoni F."/>
            <person name="Magnuson J."/>
            <person name="Mondo S."/>
            <person name="Nolan M."/>
            <person name="Ohm R."/>
            <person name="Pangilinan J."/>
            <person name="Park H.-J."/>
            <person name="Ramirez L."/>
            <person name="Alfaro M."/>
            <person name="Sun H."/>
            <person name="Tritt A."/>
            <person name="Yoshinaga Y."/>
            <person name="Zwiers L.-H."/>
            <person name="Turgeon B."/>
            <person name="Goodwin S."/>
            <person name="Spatafora J."/>
            <person name="Crous P."/>
            <person name="Grigoriev I."/>
        </authorList>
    </citation>
    <scope>NUCLEOTIDE SEQUENCE</scope>
    <source>
        <strain evidence="1">CBS 122367</strain>
    </source>
</reference>
<name>A0A6G1IRL2_9PLEO</name>
<accession>A0A6G1IRL2</accession>
<sequence length="83" mass="9262">MGFGSESWYRELGAKIGYVAAREGYEEGESQEEDGLKNVHMRLPCRWRFVLRAGISECANRCFAIGCGAFGIYFALGCGPMKR</sequence>
<gene>
    <name evidence="1" type="ORF">K458DRAFT_421302</name>
</gene>
<evidence type="ECO:0000313" key="2">
    <source>
        <dbReference type="Proteomes" id="UP000799291"/>
    </source>
</evidence>